<organism evidence="2 3">
    <name type="scientific">Papaver somniferum</name>
    <name type="common">Opium poppy</name>
    <dbReference type="NCBI Taxonomy" id="3469"/>
    <lineage>
        <taxon>Eukaryota</taxon>
        <taxon>Viridiplantae</taxon>
        <taxon>Streptophyta</taxon>
        <taxon>Embryophyta</taxon>
        <taxon>Tracheophyta</taxon>
        <taxon>Spermatophyta</taxon>
        <taxon>Magnoliopsida</taxon>
        <taxon>Ranunculales</taxon>
        <taxon>Papaveraceae</taxon>
        <taxon>Papaveroideae</taxon>
        <taxon>Papaver</taxon>
    </lineage>
</organism>
<dbReference type="OMA" id="DRPNTND"/>
<reference evidence="2 3" key="1">
    <citation type="journal article" date="2018" name="Science">
        <title>The opium poppy genome and morphinan production.</title>
        <authorList>
            <person name="Guo L."/>
            <person name="Winzer T."/>
            <person name="Yang X."/>
            <person name="Li Y."/>
            <person name="Ning Z."/>
            <person name="He Z."/>
            <person name="Teodor R."/>
            <person name="Lu Y."/>
            <person name="Bowser T.A."/>
            <person name="Graham I.A."/>
            <person name="Ye K."/>
        </authorList>
    </citation>
    <scope>NUCLEOTIDE SEQUENCE [LARGE SCALE GENOMIC DNA]</scope>
    <source>
        <strain evidence="3">cv. HN1</strain>
        <tissue evidence="2">Leaves</tissue>
    </source>
</reference>
<dbReference type="Gramene" id="RZC54125">
    <property type="protein sequence ID" value="RZC54125"/>
    <property type="gene ID" value="C5167_012982"/>
</dbReference>
<dbReference type="EMBL" id="CM010717">
    <property type="protein sequence ID" value="RZC54125.1"/>
    <property type="molecule type" value="Genomic_DNA"/>
</dbReference>
<protein>
    <recommendedName>
        <fullName evidence="4">Leucine-rich repeat-containing N-terminal plant-type domain-containing protein</fullName>
    </recommendedName>
</protein>
<feature type="transmembrane region" description="Helical" evidence="1">
    <location>
        <begin position="77"/>
        <end position="100"/>
    </location>
</feature>
<name>A0A4Y7J3A6_PAPSO</name>
<keyword evidence="3" id="KW-1185">Reference proteome</keyword>
<evidence type="ECO:0000256" key="1">
    <source>
        <dbReference type="SAM" id="Phobius"/>
    </source>
</evidence>
<keyword evidence="1" id="KW-0812">Transmembrane</keyword>
<evidence type="ECO:0000313" key="3">
    <source>
        <dbReference type="Proteomes" id="UP000316621"/>
    </source>
</evidence>
<evidence type="ECO:0000313" key="2">
    <source>
        <dbReference type="EMBL" id="RZC54125.1"/>
    </source>
</evidence>
<dbReference type="AlphaFoldDB" id="A0A4Y7J3A6"/>
<dbReference type="Proteomes" id="UP000316621">
    <property type="component" value="Chromosome 3"/>
</dbReference>
<accession>A0A4Y7J3A6</accession>
<proteinExistence type="predicted"/>
<keyword evidence="1" id="KW-0472">Membrane</keyword>
<gene>
    <name evidence="2" type="ORF">C5167_012982</name>
</gene>
<evidence type="ECO:0008006" key="4">
    <source>
        <dbReference type="Google" id="ProtNLM"/>
    </source>
</evidence>
<sequence>MPPNLQIAPNLSNVPGFLTTMGSLTRLLLSNNHLSGILPFFKPFAVVDIYGNKDLINSPITHTSTSPTNNTSRNKNISVPLGVLIAVTSVVFGVTVAILLKLLERRFLLIQLSIILH</sequence>
<keyword evidence="1" id="KW-1133">Transmembrane helix</keyword>